<dbReference type="STRING" id="225848.Sps_04575"/>
<sequence>MALSLTLSLNANGTEIRSQDQLEVSKTLVLIRHGEKSAGKNKDPDLSQPGKRRAEQLIHKLKNYQFSQLLATPFKRTQETLLPISKALDLPITIIDVKSGLEAHIAATVKAVESQSGDVLIAGHSNTLPMIITAFGGPKIDDLNEDEYSNIYELKIYRSGEVAFTQVE</sequence>
<dbReference type="Gene3D" id="3.40.50.1240">
    <property type="entry name" value="Phosphoglycerate mutase-like"/>
    <property type="match status" value="1"/>
</dbReference>
<dbReference type="InterPro" id="IPR029033">
    <property type="entry name" value="His_PPase_superfam"/>
</dbReference>
<evidence type="ECO:0000313" key="2">
    <source>
        <dbReference type="Proteomes" id="UP000189545"/>
    </source>
</evidence>
<dbReference type="InterPro" id="IPR013078">
    <property type="entry name" value="His_Pase_superF_clade-1"/>
</dbReference>
<dbReference type="Proteomes" id="UP000189545">
    <property type="component" value="Chromosome"/>
</dbReference>
<reference evidence="1 2" key="1">
    <citation type="submission" date="2016-03" db="EMBL/GenBank/DDBJ databases">
        <title>Complete genome sequence of Shewanella psychrophila WP2, a deep sea bacterium isolated from west Pacific sediment.</title>
        <authorList>
            <person name="Xu G."/>
            <person name="Jian H."/>
        </authorList>
    </citation>
    <scope>NUCLEOTIDE SEQUENCE [LARGE SCALE GENOMIC DNA]</scope>
    <source>
        <strain evidence="1 2">WP2</strain>
    </source>
</reference>
<dbReference type="EMBL" id="CP014782">
    <property type="protein sequence ID" value="AQS39660.1"/>
    <property type="molecule type" value="Genomic_DNA"/>
</dbReference>
<name>A0A1S6HVR0_9GAMM</name>
<proteinExistence type="predicted"/>
<dbReference type="KEGG" id="spsw:Sps_04575"/>
<protein>
    <submittedName>
        <fullName evidence="1">Phosphoglycerate mutase family protein</fullName>
    </submittedName>
</protein>
<accession>A0A1S6HVR0</accession>
<dbReference type="CDD" id="cd07040">
    <property type="entry name" value="HP"/>
    <property type="match status" value="1"/>
</dbReference>
<dbReference type="Pfam" id="PF00300">
    <property type="entry name" value="His_Phos_1"/>
    <property type="match status" value="1"/>
</dbReference>
<keyword evidence="2" id="KW-1185">Reference proteome</keyword>
<dbReference type="AlphaFoldDB" id="A0A1S6HVR0"/>
<dbReference type="SMART" id="SM00855">
    <property type="entry name" value="PGAM"/>
    <property type="match status" value="1"/>
</dbReference>
<dbReference type="SUPFAM" id="SSF53254">
    <property type="entry name" value="Phosphoglycerate mutase-like"/>
    <property type="match status" value="1"/>
</dbReference>
<evidence type="ECO:0000313" key="1">
    <source>
        <dbReference type="EMBL" id="AQS39660.1"/>
    </source>
</evidence>
<gene>
    <name evidence="1" type="ORF">Sps_04575</name>
</gene>
<organism evidence="1 2">
    <name type="scientific">Shewanella psychrophila</name>
    <dbReference type="NCBI Taxonomy" id="225848"/>
    <lineage>
        <taxon>Bacteria</taxon>
        <taxon>Pseudomonadati</taxon>
        <taxon>Pseudomonadota</taxon>
        <taxon>Gammaproteobacteria</taxon>
        <taxon>Alteromonadales</taxon>
        <taxon>Shewanellaceae</taxon>
        <taxon>Shewanella</taxon>
    </lineage>
</organism>